<dbReference type="Gene3D" id="3.40.720.10">
    <property type="entry name" value="Alkaline Phosphatase, subunit A"/>
    <property type="match status" value="1"/>
</dbReference>
<name>A0ABU8XIF2_9BURK</name>
<dbReference type="InterPro" id="IPR017850">
    <property type="entry name" value="Alkaline_phosphatase_core_sf"/>
</dbReference>
<dbReference type="RefSeq" id="WP_340339508.1">
    <property type="nucleotide sequence ID" value="NZ_JBBKZS010000029.1"/>
</dbReference>
<sequence length="477" mass="54723">MTRKRKHIFLIITDQQRYDTIAALGFPYMHTPNLDRLVREGTSFDNCFITAPSCVPSRASLFNGYYPHATGILRNGQPWQKTWVSTLADKGYHCVNVGKMHTIPYDAKAGFHDRFVMENKDRYYEGRWFADEWDKALVARHQVKPSRERYRDWPDYKERLGAYEWTLPPESHADFFAGDLASWWLETRPKPEALFMQVGFLGPHPPYDPVASYTERYLNDPRIPVPDPQPSDLDGLPSFLKHKREHDSRVDHDAVLWQMNPTEAQLRRLRAYYLANVTMIDESIGKLIDTLERKGYLDESLIIFTSDHGDNLGDHGLSQKWSMYDTVTRVPCIVWAPGEVPQGRREEGLVQLFDIGATVLEWAGAPLPPGCQAQSLMPALRGEALQPREYVYAEQAGDVVLTGAKLITMIRDTRWKAVHIVGSEEGQLFDLQSDPGEIVNLWNDPAHHAERERLLEALLQWRMGSSVETMNLMAEAR</sequence>
<feature type="domain" description="Sulfatase N-terminal" evidence="3">
    <location>
        <begin position="7"/>
        <end position="365"/>
    </location>
</feature>
<evidence type="ECO:0000256" key="2">
    <source>
        <dbReference type="ARBA" id="ARBA00022801"/>
    </source>
</evidence>
<evidence type="ECO:0000313" key="5">
    <source>
        <dbReference type="Proteomes" id="UP001367030"/>
    </source>
</evidence>
<accession>A0ABU8XIF2</accession>
<dbReference type="PANTHER" id="PTHR45953">
    <property type="entry name" value="IDURONATE 2-SULFATASE"/>
    <property type="match status" value="1"/>
</dbReference>
<reference evidence="4 5" key="1">
    <citation type="submission" date="2024-03" db="EMBL/GenBank/DDBJ databases">
        <title>Novel species of the genus Variovorax.</title>
        <authorList>
            <person name="Liu Q."/>
            <person name="Xin Y.-H."/>
        </authorList>
    </citation>
    <scope>NUCLEOTIDE SEQUENCE [LARGE SCALE GENOMIC DNA]</scope>
    <source>
        <strain evidence="4 5">KACC 18901</strain>
    </source>
</reference>
<dbReference type="Pfam" id="PF00884">
    <property type="entry name" value="Sulfatase"/>
    <property type="match status" value="1"/>
</dbReference>
<proteinExistence type="predicted"/>
<organism evidence="4 5">
    <name type="scientific">Variovorax robiniae</name>
    <dbReference type="NCBI Taxonomy" id="1836199"/>
    <lineage>
        <taxon>Bacteria</taxon>
        <taxon>Pseudomonadati</taxon>
        <taxon>Pseudomonadota</taxon>
        <taxon>Betaproteobacteria</taxon>
        <taxon>Burkholderiales</taxon>
        <taxon>Comamonadaceae</taxon>
        <taxon>Variovorax</taxon>
    </lineage>
</organism>
<dbReference type="PANTHER" id="PTHR45953:SF1">
    <property type="entry name" value="IDURONATE 2-SULFATASE"/>
    <property type="match status" value="1"/>
</dbReference>
<gene>
    <name evidence="4" type="ORF">WKW79_33235</name>
</gene>
<dbReference type="EMBL" id="JBBKZS010000029">
    <property type="protein sequence ID" value="MEJ8859469.1"/>
    <property type="molecule type" value="Genomic_DNA"/>
</dbReference>
<keyword evidence="2" id="KW-0378">Hydrolase</keyword>
<dbReference type="SUPFAM" id="SSF53649">
    <property type="entry name" value="Alkaline phosphatase-like"/>
    <property type="match status" value="1"/>
</dbReference>
<keyword evidence="1" id="KW-0479">Metal-binding</keyword>
<protein>
    <submittedName>
        <fullName evidence="4">Sulfatase-like hydrolase/transferase</fullName>
    </submittedName>
</protein>
<keyword evidence="5" id="KW-1185">Reference proteome</keyword>
<evidence type="ECO:0000313" key="4">
    <source>
        <dbReference type="EMBL" id="MEJ8859469.1"/>
    </source>
</evidence>
<evidence type="ECO:0000259" key="3">
    <source>
        <dbReference type="Pfam" id="PF00884"/>
    </source>
</evidence>
<dbReference type="Proteomes" id="UP001367030">
    <property type="component" value="Unassembled WGS sequence"/>
</dbReference>
<evidence type="ECO:0000256" key="1">
    <source>
        <dbReference type="ARBA" id="ARBA00022723"/>
    </source>
</evidence>
<dbReference type="InterPro" id="IPR000917">
    <property type="entry name" value="Sulfatase_N"/>
</dbReference>
<comment type="caution">
    <text evidence="4">The sequence shown here is derived from an EMBL/GenBank/DDBJ whole genome shotgun (WGS) entry which is preliminary data.</text>
</comment>